<organism evidence="6 7">
    <name type="scientific">Alkalicoccus saliphilus</name>
    <dbReference type="NCBI Taxonomy" id="200989"/>
    <lineage>
        <taxon>Bacteria</taxon>
        <taxon>Bacillati</taxon>
        <taxon>Bacillota</taxon>
        <taxon>Bacilli</taxon>
        <taxon>Bacillales</taxon>
        <taxon>Bacillaceae</taxon>
        <taxon>Alkalicoccus</taxon>
    </lineage>
</organism>
<dbReference type="AlphaFoldDB" id="A0A2T4U939"/>
<dbReference type="GO" id="GO:0009403">
    <property type="term" value="P:toxin biosynthetic process"/>
    <property type="evidence" value="ECO:0007669"/>
    <property type="project" value="InterPro"/>
</dbReference>
<reference evidence="6 7" key="1">
    <citation type="submission" date="2018-03" db="EMBL/GenBank/DDBJ databases">
        <title>Alkalicoccus saliphilus sp. nov., isolated from a mineral pool.</title>
        <authorList>
            <person name="Zhao B."/>
        </authorList>
    </citation>
    <scope>NUCLEOTIDE SEQUENCE [LARGE SCALE GENOMIC DNA]</scope>
    <source>
        <strain evidence="6 7">6AG</strain>
    </source>
</reference>
<keyword evidence="3 5" id="KW-1133">Transmembrane helix</keyword>
<gene>
    <name evidence="6" type="ORF">C6Y45_04420</name>
</gene>
<evidence type="ECO:0008006" key="8">
    <source>
        <dbReference type="Google" id="ProtNLM"/>
    </source>
</evidence>
<keyword evidence="7" id="KW-1185">Reference proteome</keyword>
<sequence length="180" mass="20464">MLSIFLIIMLLISFMVGYRRGFILQAVHIVGLIISFLVAWLYYENLSGIIQLWVPETQLPDESPWPLMNEAFGNENVYYNGIAFVIIFIVVKIITQIIGSMLDFVGNLPVLHFINNWLGAVLGFIEGLIITAILLHLAALIQVDFVQELLQTSSVAQWIFHYTPIVSNEIRELWIEGTGR</sequence>
<evidence type="ECO:0000256" key="3">
    <source>
        <dbReference type="ARBA" id="ARBA00022989"/>
    </source>
</evidence>
<protein>
    <recommendedName>
        <fullName evidence="8">CvpA family protein</fullName>
    </recommendedName>
</protein>
<evidence type="ECO:0000256" key="4">
    <source>
        <dbReference type="ARBA" id="ARBA00023136"/>
    </source>
</evidence>
<dbReference type="EMBL" id="PZJJ01000004">
    <property type="protein sequence ID" value="PTL39895.1"/>
    <property type="molecule type" value="Genomic_DNA"/>
</dbReference>
<dbReference type="Proteomes" id="UP000240509">
    <property type="component" value="Unassembled WGS sequence"/>
</dbReference>
<evidence type="ECO:0000256" key="2">
    <source>
        <dbReference type="ARBA" id="ARBA00022692"/>
    </source>
</evidence>
<dbReference type="RefSeq" id="WP_107583817.1">
    <property type="nucleotide sequence ID" value="NZ_PZJJ01000004.1"/>
</dbReference>
<dbReference type="OrthoDB" id="1809613at2"/>
<dbReference type="InterPro" id="IPR003825">
    <property type="entry name" value="Colicin-V_CvpA"/>
</dbReference>
<comment type="caution">
    <text evidence="6">The sequence shown here is derived from an EMBL/GenBank/DDBJ whole genome shotgun (WGS) entry which is preliminary data.</text>
</comment>
<dbReference type="PANTHER" id="PTHR37306">
    <property type="entry name" value="COLICIN V PRODUCTION PROTEIN"/>
    <property type="match status" value="1"/>
</dbReference>
<evidence type="ECO:0000313" key="7">
    <source>
        <dbReference type="Proteomes" id="UP000240509"/>
    </source>
</evidence>
<evidence type="ECO:0000256" key="5">
    <source>
        <dbReference type="SAM" id="Phobius"/>
    </source>
</evidence>
<accession>A0A2T4U939</accession>
<feature type="transmembrane region" description="Helical" evidence="5">
    <location>
        <begin position="117"/>
        <end position="141"/>
    </location>
</feature>
<feature type="transmembrane region" description="Helical" evidence="5">
    <location>
        <begin position="77"/>
        <end position="105"/>
    </location>
</feature>
<dbReference type="GO" id="GO:0016020">
    <property type="term" value="C:membrane"/>
    <property type="evidence" value="ECO:0007669"/>
    <property type="project" value="UniProtKB-SubCell"/>
</dbReference>
<keyword evidence="4 5" id="KW-0472">Membrane</keyword>
<dbReference type="PANTHER" id="PTHR37306:SF1">
    <property type="entry name" value="COLICIN V PRODUCTION PROTEIN"/>
    <property type="match status" value="1"/>
</dbReference>
<comment type="subcellular location">
    <subcellularLocation>
        <location evidence="1">Membrane</location>
        <topology evidence="1">Multi-pass membrane protein</topology>
    </subcellularLocation>
</comment>
<proteinExistence type="predicted"/>
<dbReference type="Pfam" id="PF02674">
    <property type="entry name" value="Colicin_V"/>
    <property type="match status" value="1"/>
</dbReference>
<name>A0A2T4U939_9BACI</name>
<feature type="transmembrane region" description="Helical" evidence="5">
    <location>
        <begin position="21"/>
        <end position="43"/>
    </location>
</feature>
<keyword evidence="2 5" id="KW-0812">Transmembrane</keyword>
<evidence type="ECO:0000256" key="1">
    <source>
        <dbReference type="ARBA" id="ARBA00004141"/>
    </source>
</evidence>
<evidence type="ECO:0000313" key="6">
    <source>
        <dbReference type="EMBL" id="PTL39895.1"/>
    </source>
</evidence>